<reference evidence="4" key="1">
    <citation type="submission" date="2024-02" db="EMBL/GenBank/DDBJ databases">
        <authorList>
            <consortium name="ELIXIR-Norway"/>
            <consortium name="Elixir Norway"/>
        </authorList>
    </citation>
    <scope>NUCLEOTIDE SEQUENCE</scope>
</reference>
<evidence type="ECO:0000256" key="1">
    <source>
        <dbReference type="ARBA" id="ARBA00022741"/>
    </source>
</evidence>
<name>A0ABP0VD28_9BRYO</name>
<feature type="domain" description="Protein kinase" evidence="3">
    <location>
        <begin position="7"/>
        <end position="256"/>
    </location>
</feature>
<dbReference type="Pfam" id="PF00069">
    <property type="entry name" value="Pkinase"/>
    <property type="match status" value="1"/>
</dbReference>
<sequence>SIPNESQKCRLFQIKGAFGTAVLYRKKSDGLLVVLKEINMNDLSASERHLAINEVKVLSILDHQNIISYYDSFESDGQLYIEMEYADAGTLADFLAQLSTPLQENEILSIFGQIVSAITHLHENNVLHRDIKTANIFLNKEGYIKVGDFGISKMLTSRRDAESCVGTPYYISPEICEGKFYNQKSDIWALGCVLYEMACLQKTFEGSNLPALINKIVKGQFAPVKRNYSIEFRNLIKELLQKNPAMRPSAREVMEN</sequence>
<dbReference type="Gene3D" id="1.10.510.10">
    <property type="entry name" value="Transferase(Phosphotransferase) domain 1"/>
    <property type="match status" value="1"/>
</dbReference>
<dbReference type="EMBL" id="CAXAQS010000607">
    <property type="protein sequence ID" value="CAK9252338.1"/>
    <property type="molecule type" value="Genomic_DNA"/>
</dbReference>
<accession>A0ABP0VD28</accession>
<keyword evidence="2" id="KW-0067">ATP-binding</keyword>
<protein>
    <recommendedName>
        <fullName evidence="3">Protein kinase domain-containing protein</fullName>
    </recommendedName>
</protein>
<dbReference type="Proteomes" id="UP001497444">
    <property type="component" value="Unassembled WGS sequence"/>
</dbReference>
<feature type="non-terminal residue" evidence="4">
    <location>
        <position position="256"/>
    </location>
</feature>
<evidence type="ECO:0000313" key="5">
    <source>
        <dbReference type="Proteomes" id="UP001497444"/>
    </source>
</evidence>
<dbReference type="InterPro" id="IPR011009">
    <property type="entry name" value="Kinase-like_dom_sf"/>
</dbReference>
<evidence type="ECO:0000259" key="3">
    <source>
        <dbReference type="PROSITE" id="PS50011"/>
    </source>
</evidence>
<dbReference type="PANTHER" id="PTHR44535">
    <property type="entry name" value="PROTEIN CBG16200"/>
    <property type="match status" value="1"/>
</dbReference>
<keyword evidence="1" id="KW-0547">Nucleotide-binding</keyword>
<dbReference type="Gene3D" id="3.30.200.20">
    <property type="entry name" value="Phosphorylase Kinase, domain 1"/>
    <property type="match status" value="1"/>
</dbReference>
<dbReference type="PANTHER" id="PTHR44535:SF5">
    <property type="entry name" value="PROTEIN KINASE DOMAIN-CONTAINING PROTEIN"/>
    <property type="match status" value="1"/>
</dbReference>
<dbReference type="InterPro" id="IPR000719">
    <property type="entry name" value="Prot_kinase_dom"/>
</dbReference>
<feature type="non-terminal residue" evidence="4">
    <location>
        <position position="1"/>
    </location>
</feature>
<keyword evidence="5" id="KW-1185">Reference proteome</keyword>
<dbReference type="SMART" id="SM00220">
    <property type="entry name" value="S_TKc"/>
    <property type="match status" value="1"/>
</dbReference>
<evidence type="ECO:0000313" key="4">
    <source>
        <dbReference type="EMBL" id="CAK9252338.1"/>
    </source>
</evidence>
<dbReference type="PIRSF" id="PIRSF000654">
    <property type="entry name" value="Integrin-linked_kinase"/>
    <property type="match status" value="1"/>
</dbReference>
<organism evidence="4 5">
    <name type="scientific">Sphagnum jensenii</name>
    <dbReference type="NCBI Taxonomy" id="128206"/>
    <lineage>
        <taxon>Eukaryota</taxon>
        <taxon>Viridiplantae</taxon>
        <taxon>Streptophyta</taxon>
        <taxon>Embryophyta</taxon>
        <taxon>Bryophyta</taxon>
        <taxon>Sphagnophytina</taxon>
        <taxon>Sphagnopsida</taxon>
        <taxon>Sphagnales</taxon>
        <taxon>Sphagnaceae</taxon>
        <taxon>Sphagnum</taxon>
    </lineage>
</organism>
<dbReference type="SUPFAM" id="SSF56112">
    <property type="entry name" value="Protein kinase-like (PK-like)"/>
    <property type="match status" value="1"/>
</dbReference>
<comment type="caution">
    <text evidence="4">The sequence shown here is derived from an EMBL/GenBank/DDBJ whole genome shotgun (WGS) entry which is preliminary data.</text>
</comment>
<dbReference type="InterPro" id="IPR008271">
    <property type="entry name" value="Ser/Thr_kinase_AS"/>
</dbReference>
<gene>
    <name evidence="4" type="ORF">CSSPJE1EN1_LOCUS27716</name>
</gene>
<dbReference type="CDD" id="cd08215">
    <property type="entry name" value="STKc_Nek"/>
    <property type="match status" value="1"/>
</dbReference>
<dbReference type="InterPro" id="IPR051997">
    <property type="entry name" value="STK_NEK"/>
</dbReference>
<proteinExistence type="predicted"/>
<dbReference type="PROSITE" id="PS00108">
    <property type="entry name" value="PROTEIN_KINASE_ST"/>
    <property type="match status" value="1"/>
</dbReference>
<dbReference type="PROSITE" id="PS50011">
    <property type="entry name" value="PROTEIN_KINASE_DOM"/>
    <property type="match status" value="1"/>
</dbReference>
<evidence type="ECO:0000256" key="2">
    <source>
        <dbReference type="ARBA" id="ARBA00022840"/>
    </source>
</evidence>